<gene>
    <name evidence="11" type="ORF">NVS89_04160</name>
</gene>
<proteinExistence type="inferred from homology"/>
<dbReference type="EMBL" id="JANTHZ010000001">
    <property type="protein sequence ID" value="MCS0494279.1"/>
    <property type="molecule type" value="Genomic_DNA"/>
</dbReference>
<keyword evidence="5" id="KW-0408">Iron</keyword>
<evidence type="ECO:0000256" key="7">
    <source>
        <dbReference type="ARBA" id="ARBA00039386"/>
    </source>
</evidence>
<evidence type="ECO:0000256" key="6">
    <source>
        <dbReference type="ARBA" id="ARBA00023014"/>
    </source>
</evidence>
<dbReference type="InterPro" id="IPR041854">
    <property type="entry name" value="BFD-like_2Fe2S-bd_dom_sf"/>
</dbReference>
<evidence type="ECO:0000256" key="5">
    <source>
        <dbReference type="ARBA" id="ARBA00023004"/>
    </source>
</evidence>
<evidence type="ECO:0000256" key="8">
    <source>
        <dbReference type="ARBA" id="ARBA00046332"/>
    </source>
</evidence>
<dbReference type="InterPro" id="IPR052371">
    <property type="entry name" value="BFD-associated_ferredoxin"/>
</dbReference>
<feature type="compositionally biased region" description="Basic and acidic residues" evidence="9">
    <location>
        <begin position="86"/>
        <end position="135"/>
    </location>
</feature>
<dbReference type="PANTHER" id="PTHR37424">
    <property type="entry name" value="BACTERIOFERRITIN-ASSOCIATED FERREDOXIN"/>
    <property type="match status" value="1"/>
</dbReference>
<dbReference type="Pfam" id="PF04324">
    <property type="entry name" value="Fer2_BFD"/>
    <property type="match status" value="1"/>
</dbReference>
<reference evidence="11" key="1">
    <citation type="submission" date="2022-08" db="EMBL/GenBank/DDBJ databases">
        <authorList>
            <person name="Li F."/>
        </authorList>
    </citation>
    <scope>NUCLEOTIDE SEQUENCE</scope>
    <source>
        <strain evidence="11">MQZ15Z-1</strain>
    </source>
</reference>
<dbReference type="Proteomes" id="UP001151088">
    <property type="component" value="Unassembled WGS sequence"/>
</dbReference>
<feature type="region of interest" description="Disordered" evidence="9">
    <location>
        <begin position="80"/>
        <end position="135"/>
    </location>
</feature>
<protein>
    <recommendedName>
        <fullName evidence="7">Bacterioferritin-associated ferredoxin</fullName>
    </recommendedName>
</protein>
<dbReference type="AlphaFoldDB" id="A0A9X2P909"/>
<dbReference type="InterPro" id="IPR007419">
    <property type="entry name" value="BFD-like_2Fe2S-bd_dom"/>
</dbReference>
<evidence type="ECO:0000259" key="10">
    <source>
        <dbReference type="PROSITE" id="PS51379"/>
    </source>
</evidence>
<organism evidence="11 12">
    <name type="scientific">Ancylobacter mangrovi</name>
    <dbReference type="NCBI Taxonomy" id="2972472"/>
    <lineage>
        <taxon>Bacteria</taxon>
        <taxon>Pseudomonadati</taxon>
        <taxon>Pseudomonadota</taxon>
        <taxon>Alphaproteobacteria</taxon>
        <taxon>Hyphomicrobiales</taxon>
        <taxon>Xanthobacteraceae</taxon>
        <taxon>Ancylobacter</taxon>
    </lineage>
</organism>
<accession>A0A9X2P909</accession>
<evidence type="ECO:0000256" key="9">
    <source>
        <dbReference type="SAM" id="MobiDB-lite"/>
    </source>
</evidence>
<dbReference type="PANTHER" id="PTHR37424:SF1">
    <property type="entry name" value="BACTERIOFERRITIN-ASSOCIATED FERREDOXIN"/>
    <property type="match status" value="1"/>
</dbReference>
<comment type="caution">
    <text evidence="11">The sequence shown here is derived from an EMBL/GenBank/DDBJ whole genome shotgun (WGS) entry which is preliminary data.</text>
</comment>
<dbReference type="GO" id="GO:0046872">
    <property type="term" value="F:metal ion binding"/>
    <property type="evidence" value="ECO:0007669"/>
    <property type="project" value="UniProtKB-KW"/>
</dbReference>
<keyword evidence="2" id="KW-0001">2Fe-2S</keyword>
<name>A0A9X2P909_9HYPH</name>
<sequence length="147" mass="15816">MIVCSCNVITDRQIRDAVNDTQSSVRTAGQVYRCLGCSAQCGRCARMIRKLIDDVNATACGACVRECPVAGHAHEHVHGPAHATAHAHETSQGHEPVRAHESARANAPAHEHEHVPAREPARRRAEADETAHAHARADAYASLIPAE</sequence>
<evidence type="ECO:0000313" key="11">
    <source>
        <dbReference type="EMBL" id="MCS0494279.1"/>
    </source>
</evidence>
<evidence type="ECO:0000256" key="3">
    <source>
        <dbReference type="ARBA" id="ARBA00022723"/>
    </source>
</evidence>
<feature type="domain" description="4Fe-4S ferredoxin-type" evidence="10">
    <location>
        <begin position="48"/>
        <end position="79"/>
    </location>
</feature>
<dbReference type="InterPro" id="IPR017896">
    <property type="entry name" value="4Fe4S_Fe-S-bd"/>
</dbReference>
<evidence type="ECO:0000313" key="12">
    <source>
        <dbReference type="Proteomes" id="UP001151088"/>
    </source>
</evidence>
<keyword evidence="6" id="KW-0411">Iron-sulfur</keyword>
<dbReference type="Gene3D" id="1.10.10.1100">
    <property type="entry name" value="BFD-like [2Fe-2S]-binding domain"/>
    <property type="match status" value="1"/>
</dbReference>
<keyword evidence="1" id="KW-0813">Transport</keyword>
<evidence type="ECO:0000256" key="2">
    <source>
        <dbReference type="ARBA" id="ARBA00022714"/>
    </source>
</evidence>
<comment type="similarity">
    <text evidence="8">Belongs to the Bfd family.</text>
</comment>
<dbReference type="PROSITE" id="PS51379">
    <property type="entry name" value="4FE4S_FER_2"/>
    <property type="match status" value="1"/>
</dbReference>
<dbReference type="GO" id="GO:0051537">
    <property type="term" value="F:2 iron, 2 sulfur cluster binding"/>
    <property type="evidence" value="ECO:0007669"/>
    <property type="project" value="UniProtKB-KW"/>
</dbReference>
<dbReference type="RefSeq" id="WP_258731222.1">
    <property type="nucleotide sequence ID" value="NZ_JANTHZ010000001.1"/>
</dbReference>
<evidence type="ECO:0000256" key="1">
    <source>
        <dbReference type="ARBA" id="ARBA00022448"/>
    </source>
</evidence>
<keyword evidence="3" id="KW-0479">Metal-binding</keyword>
<keyword evidence="4" id="KW-0249">Electron transport</keyword>
<keyword evidence="12" id="KW-1185">Reference proteome</keyword>
<evidence type="ECO:0000256" key="4">
    <source>
        <dbReference type="ARBA" id="ARBA00022982"/>
    </source>
</evidence>